<dbReference type="EMBL" id="CP001357">
    <property type="protein sequence ID" value="ACN82658.1"/>
    <property type="molecule type" value="Genomic_DNA"/>
</dbReference>
<evidence type="ECO:0000313" key="1">
    <source>
        <dbReference type="EMBL" id="ACN82658.1"/>
    </source>
</evidence>
<protein>
    <recommendedName>
        <fullName evidence="3">Serpentine_recp domain containing protein</fullName>
    </recommendedName>
</protein>
<sequence>MKKIIILISLFTMVSALAYSHALGVGLYIPLGGSIPSLYQTDNLNPTASISPQTSFEVGVIFNPRVTFNVNKLNNVSIGIDVGWYRDTFKFQTDSKNFTHEFDTVMTGINFRWNPMLFVLGIGGGVKIPFTGKYWEGNNNIALSAGNFSARFNNTVIPYVRLYTGIDLFLVSLSLYVNFDIPYYQIKDNLASLGEGYSYPGKLGSVDIGVQLGIHLDIYKFGEEEDEEEERYLY</sequence>
<accession>A0A3B6V852</accession>
<dbReference type="GeneID" id="63963948"/>
<organism evidence="1 2">
    <name type="scientific">Brachyspira hyodysenteriae (strain ATCC 49526 / WA1)</name>
    <dbReference type="NCBI Taxonomy" id="565034"/>
    <lineage>
        <taxon>Bacteria</taxon>
        <taxon>Pseudomonadati</taxon>
        <taxon>Spirochaetota</taxon>
        <taxon>Spirochaetia</taxon>
        <taxon>Brachyspirales</taxon>
        <taxon>Brachyspiraceae</taxon>
        <taxon>Brachyspira</taxon>
    </lineage>
</organism>
<dbReference type="AlphaFoldDB" id="A0A3B6V852"/>
<reference evidence="1 2" key="1">
    <citation type="journal article" date="2009" name="PLoS ONE">
        <title>Genome sequence of the pathogenic intestinal spirochete Brachyspira hyodysenteriae reveals adaptations to its lifestyle in the porcine large intestine.</title>
        <authorList>
            <person name="Bellgard M.I."/>
            <person name="Wanchanthuek P."/>
            <person name="La T."/>
            <person name="Ryan K."/>
            <person name="Moolhuijzen P."/>
            <person name="Albertyn Z."/>
            <person name="Shaban B."/>
            <person name="Motro Y."/>
            <person name="Dunn D.S."/>
            <person name="Schibeci D."/>
            <person name="Hunter A."/>
            <person name="Barrero R."/>
            <person name="Phillips N.D."/>
            <person name="Hampson D.J."/>
        </authorList>
    </citation>
    <scope>NUCLEOTIDE SEQUENCE [LARGE SCALE GENOMIC DNA]</scope>
    <source>
        <strain evidence="2">ATCC 49526 / WA1</strain>
    </source>
</reference>
<proteinExistence type="predicted"/>
<keyword evidence="2" id="KW-1185">Reference proteome</keyword>
<dbReference type="RefSeq" id="WP_012669711.1">
    <property type="nucleotide sequence ID" value="NC_012225.1"/>
</dbReference>
<evidence type="ECO:0008006" key="3">
    <source>
        <dbReference type="Google" id="ProtNLM"/>
    </source>
</evidence>
<dbReference type="Proteomes" id="UP000001803">
    <property type="component" value="Chromosome"/>
</dbReference>
<gene>
    <name evidence="1" type="ordered locus">BHWA1_00155</name>
</gene>
<evidence type="ECO:0000313" key="2">
    <source>
        <dbReference type="Proteomes" id="UP000001803"/>
    </source>
</evidence>
<dbReference type="KEGG" id="bhy:BHWA1_00155"/>
<name>A0A3B6V852_BRAHW</name>